<dbReference type="EMBL" id="RRYP01009897">
    <property type="protein sequence ID" value="TNV78757.1"/>
    <property type="molecule type" value="Genomic_DNA"/>
</dbReference>
<reference evidence="2" key="1">
    <citation type="submission" date="2019-06" db="EMBL/GenBank/DDBJ databases">
        <authorList>
            <person name="Zheng W."/>
        </authorList>
    </citation>
    <scope>NUCLEOTIDE SEQUENCE</scope>
    <source>
        <strain evidence="2">QDHG01</strain>
    </source>
</reference>
<feature type="compositionally biased region" description="Polar residues" evidence="1">
    <location>
        <begin position="103"/>
        <end position="118"/>
    </location>
</feature>
<evidence type="ECO:0000256" key="1">
    <source>
        <dbReference type="SAM" id="MobiDB-lite"/>
    </source>
</evidence>
<sequence>MFKTVAAGMIADELPRDLIPRFLEAIESSRSAIFFGVPSDTPTKPANPADVDMVEQYRINNKRELETTVAEQPSVQSPPPQETNKRKPVVVEPIKKEAPKGMQQLTNFFRKSNTAPSK</sequence>
<dbReference type="Proteomes" id="UP000785679">
    <property type="component" value="Unassembled WGS sequence"/>
</dbReference>
<dbReference type="AlphaFoldDB" id="A0A8J8NN86"/>
<protein>
    <submittedName>
        <fullName evidence="2">Uncharacterized protein</fullName>
    </submittedName>
</protein>
<evidence type="ECO:0000313" key="3">
    <source>
        <dbReference type="Proteomes" id="UP000785679"/>
    </source>
</evidence>
<accession>A0A8J8NN86</accession>
<name>A0A8J8NN86_HALGN</name>
<proteinExistence type="predicted"/>
<gene>
    <name evidence="2" type="ORF">FGO68_gene3067</name>
</gene>
<keyword evidence="3" id="KW-1185">Reference proteome</keyword>
<organism evidence="2 3">
    <name type="scientific">Halteria grandinella</name>
    <dbReference type="NCBI Taxonomy" id="5974"/>
    <lineage>
        <taxon>Eukaryota</taxon>
        <taxon>Sar</taxon>
        <taxon>Alveolata</taxon>
        <taxon>Ciliophora</taxon>
        <taxon>Intramacronucleata</taxon>
        <taxon>Spirotrichea</taxon>
        <taxon>Stichotrichia</taxon>
        <taxon>Sporadotrichida</taxon>
        <taxon>Halteriidae</taxon>
        <taxon>Halteria</taxon>
    </lineage>
</organism>
<comment type="caution">
    <text evidence="2">The sequence shown here is derived from an EMBL/GenBank/DDBJ whole genome shotgun (WGS) entry which is preliminary data.</text>
</comment>
<evidence type="ECO:0000313" key="2">
    <source>
        <dbReference type="EMBL" id="TNV78757.1"/>
    </source>
</evidence>
<feature type="region of interest" description="Disordered" evidence="1">
    <location>
        <begin position="64"/>
        <end position="118"/>
    </location>
</feature>